<feature type="chain" id="PRO_5046814410" description="Lipoprotein" evidence="1">
    <location>
        <begin position="23"/>
        <end position="162"/>
    </location>
</feature>
<gene>
    <name evidence="2" type="ORF">GCM10009093_01370</name>
</gene>
<dbReference type="EMBL" id="BAAAEJ010000002">
    <property type="protein sequence ID" value="GAA0377990.1"/>
    <property type="molecule type" value="Genomic_DNA"/>
</dbReference>
<reference evidence="3" key="1">
    <citation type="journal article" date="2019" name="Int. J. Syst. Evol. Microbiol.">
        <title>The Global Catalogue of Microorganisms (GCM) 10K type strain sequencing project: providing services to taxonomists for standard genome sequencing and annotation.</title>
        <authorList>
            <consortium name="The Broad Institute Genomics Platform"/>
            <consortium name="The Broad Institute Genome Sequencing Center for Infectious Disease"/>
            <person name="Wu L."/>
            <person name="Ma J."/>
        </authorList>
    </citation>
    <scope>NUCLEOTIDE SEQUENCE [LARGE SCALE GENOMIC DNA]</scope>
    <source>
        <strain evidence="3">JCM 13476</strain>
    </source>
</reference>
<name>A0ABP3HRQ4_9CAUL</name>
<dbReference type="Proteomes" id="UP001500791">
    <property type="component" value="Unassembled WGS sequence"/>
</dbReference>
<evidence type="ECO:0000313" key="3">
    <source>
        <dbReference type="Proteomes" id="UP001500791"/>
    </source>
</evidence>
<feature type="signal peptide" evidence="1">
    <location>
        <begin position="1"/>
        <end position="22"/>
    </location>
</feature>
<keyword evidence="3" id="KW-1185">Reference proteome</keyword>
<sequence length="162" mass="18752">MKHGAAIALAVTALFAAGEVAACTVDVELFGLPETLQKERQLQQALWDRSQWVSLAKVDKQSWYFGRVFRIRYRTIVPLKGENHPKFFSKTIWLSDWDRECGFFPPELNTHVIMYSNPKSGFQKYLPWVRPAYTWYGTEYVTDRRVATSLRSAANRLKSSNK</sequence>
<proteinExistence type="predicted"/>
<evidence type="ECO:0000313" key="2">
    <source>
        <dbReference type="EMBL" id="GAA0377990.1"/>
    </source>
</evidence>
<dbReference type="RefSeq" id="WP_167178338.1">
    <property type="nucleotide sequence ID" value="NZ_BAAAEJ010000002.1"/>
</dbReference>
<comment type="caution">
    <text evidence="2">The sequence shown here is derived from an EMBL/GenBank/DDBJ whole genome shotgun (WGS) entry which is preliminary data.</text>
</comment>
<organism evidence="2 3">
    <name type="scientific">Brevundimonas terrae</name>
    <dbReference type="NCBI Taxonomy" id="363631"/>
    <lineage>
        <taxon>Bacteria</taxon>
        <taxon>Pseudomonadati</taxon>
        <taxon>Pseudomonadota</taxon>
        <taxon>Alphaproteobacteria</taxon>
        <taxon>Caulobacterales</taxon>
        <taxon>Caulobacteraceae</taxon>
        <taxon>Brevundimonas</taxon>
    </lineage>
</organism>
<evidence type="ECO:0000256" key="1">
    <source>
        <dbReference type="SAM" id="SignalP"/>
    </source>
</evidence>
<evidence type="ECO:0008006" key="4">
    <source>
        <dbReference type="Google" id="ProtNLM"/>
    </source>
</evidence>
<keyword evidence="1" id="KW-0732">Signal</keyword>
<protein>
    <recommendedName>
        <fullName evidence="4">Lipoprotein</fullName>
    </recommendedName>
</protein>
<accession>A0ABP3HRQ4</accession>